<comment type="caution">
    <text evidence="2">The sequence shown here is derived from an EMBL/GenBank/DDBJ whole genome shotgun (WGS) entry which is preliminary data.</text>
</comment>
<accession>A0A939GD68</accession>
<feature type="compositionally biased region" description="Low complexity" evidence="1">
    <location>
        <begin position="125"/>
        <end position="138"/>
    </location>
</feature>
<dbReference type="AlphaFoldDB" id="A0A939GD68"/>
<dbReference type="SUPFAM" id="SSF55486">
    <property type="entry name" value="Metalloproteases ('zincins'), catalytic domain"/>
    <property type="match status" value="1"/>
</dbReference>
<proteinExistence type="predicted"/>
<dbReference type="RefSeq" id="WP_207363733.1">
    <property type="nucleotide sequence ID" value="NZ_JAFMYV010000002.1"/>
</dbReference>
<dbReference type="Proteomes" id="UP000664034">
    <property type="component" value="Unassembled WGS sequence"/>
</dbReference>
<evidence type="ECO:0000256" key="1">
    <source>
        <dbReference type="SAM" id="MobiDB-lite"/>
    </source>
</evidence>
<feature type="region of interest" description="Disordered" evidence="1">
    <location>
        <begin position="120"/>
        <end position="145"/>
    </location>
</feature>
<keyword evidence="3" id="KW-1185">Reference proteome</keyword>
<evidence type="ECO:0008006" key="4">
    <source>
        <dbReference type="Google" id="ProtNLM"/>
    </source>
</evidence>
<sequence>MSAVNSPLLYGSIINLQAGSSTGAYLTKYAKIPDVISFAASDSARGMVLTSSTIDNTAGSGNWEIRSATKKDGEPLLYGDQVYLSNLHPDMGYLDSCRYTKNIPSLTDYPEMIGVFTSKSKNRDSSSGSWTISSATGSKQTGEPVNQGDSIFLQNAYPDAGKLCVYGAVSSNPAFSGYDKAKSFVFCTYTSVPQSTNDTAWTVTNSTKLLDTNDAATAQRINTFLKKFKITSLIDTSLGTVANPKVVKCGYVFCDFSDKTGNLGDINTNFNLLNGIDQVSNTNIVADFINKESNGTVKLDIAQHSDNSTKWIRLPKTNADYVGNLNTLFADVDTLVEIPDEWQILFLAFPKGATAIASSQMCGERLLDQNQKINIVFLDPNLYNEADNNTPWTTVHEVMHALGLPDLYETSSYGWSLMSDCRTGWHITGFEKLVLGWHKLSDYHFLESGTIKANIFDQSAGEGTKKGIIVMPDTVRKECYFVEKAQAVGRTVVDVASFDRNGLLLMMADPSLRDISPFVSERGDSTTNLKFGGAGKAPFISGQSCTTMGISLFYHDSDPYVRVNSSYTVPDSAQSLRENEYIKTSDSTVVFKMDMFGMLTAGSDRLKLDGKLLNGKSTNKMDYGFTVYVDRKGIVHWIADISQTDSSTNFLYPTNTPSPLPDGDYFFKVEKDPQSDDYRVAVYAGKIGDTQAVYKYTLFAILKADISRGWETPVDENKCIIRFQNDGNLCLYSKNDDNTDKYRWSLYKSTESRKPVFAEWEDSGELIFYYDDDTPTNSVTKSLFSAAQKGTRPFALKSKLVGTTYSIVVVDGAGAELYALDNTLDGKK</sequence>
<reference evidence="2" key="1">
    <citation type="submission" date="2021-03" db="EMBL/GenBank/DDBJ databases">
        <title>Fibrella sp. HMF5335 genome sequencing and assembly.</title>
        <authorList>
            <person name="Kang H."/>
            <person name="Kim H."/>
            <person name="Bae S."/>
            <person name="Joh K."/>
        </authorList>
    </citation>
    <scope>NUCLEOTIDE SEQUENCE</scope>
    <source>
        <strain evidence="2">HMF5335</strain>
    </source>
</reference>
<protein>
    <recommendedName>
        <fullName evidence="4">M6 family metalloprotease domain-containing protein</fullName>
    </recommendedName>
</protein>
<dbReference type="Gene3D" id="2.90.10.10">
    <property type="entry name" value="Bulb-type lectin domain"/>
    <property type="match status" value="1"/>
</dbReference>
<organism evidence="2 3">
    <name type="scientific">Fibrella rubiginis</name>
    <dbReference type="NCBI Taxonomy" id="2817060"/>
    <lineage>
        <taxon>Bacteria</taxon>
        <taxon>Pseudomonadati</taxon>
        <taxon>Bacteroidota</taxon>
        <taxon>Cytophagia</taxon>
        <taxon>Cytophagales</taxon>
        <taxon>Spirosomataceae</taxon>
        <taxon>Fibrella</taxon>
    </lineage>
</organism>
<evidence type="ECO:0000313" key="3">
    <source>
        <dbReference type="Proteomes" id="UP000664034"/>
    </source>
</evidence>
<evidence type="ECO:0000313" key="2">
    <source>
        <dbReference type="EMBL" id="MBO0936196.1"/>
    </source>
</evidence>
<gene>
    <name evidence="2" type="ORF">J2I47_06525</name>
</gene>
<dbReference type="InterPro" id="IPR036426">
    <property type="entry name" value="Bulb-type_lectin_dom_sf"/>
</dbReference>
<name>A0A939GD68_9BACT</name>
<dbReference type="SUPFAM" id="SSF51110">
    <property type="entry name" value="alpha-D-mannose-specific plant lectins"/>
    <property type="match status" value="1"/>
</dbReference>
<dbReference type="EMBL" id="JAFMYV010000002">
    <property type="protein sequence ID" value="MBO0936196.1"/>
    <property type="molecule type" value="Genomic_DNA"/>
</dbReference>